<keyword evidence="6 12" id="KW-0808">Transferase</keyword>
<evidence type="ECO:0000256" key="5">
    <source>
        <dbReference type="ARBA" id="ARBA00022605"/>
    </source>
</evidence>
<keyword evidence="16" id="KW-1185">Reference proteome</keyword>
<dbReference type="InterPro" id="IPR020568">
    <property type="entry name" value="Ribosomal_Su5_D2-typ_SF"/>
</dbReference>
<feature type="domain" description="GHMP kinase C-terminal" evidence="14">
    <location>
        <begin position="237"/>
        <end position="294"/>
    </location>
</feature>
<dbReference type="RefSeq" id="WP_093142498.1">
    <property type="nucleotide sequence ID" value="NZ_FOXF01000028.1"/>
</dbReference>
<dbReference type="OrthoDB" id="9769912at2"/>
<dbReference type="InterPro" id="IPR036554">
    <property type="entry name" value="GHMP_kinase_C_sf"/>
</dbReference>
<comment type="subcellular location">
    <subcellularLocation>
        <location evidence="12">Cytoplasm</location>
    </subcellularLocation>
</comment>
<dbReference type="EMBL" id="FOXF01000028">
    <property type="protein sequence ID" value="SFP48835.1"/>
    <property type="molecule type" value="Genomic_DNA"/>
</dbReference>
<keyword evidence="8 12" id="KW-0547">Nucleotide-binding</keyword>
<evidence type="ECO:0000256" key="10">
    <source>
        <dbReference type="ARBA" id="ARBA00022840"/>
    </source>
</evidence>
<comment type="catalytic activity">
    <reaction evidence="11 12">
        <text>L-homoserine + ATP = O-phospho-L-homoserine + ADP + H(+)</text>
        <dbReference type="Rhea" id="RHEA:13985"/>
        <dbReference type="ChEBI" id="CHEBI:15378"/>
        <dbReference type="ChEBI" id="CHEBI:30616"/>
        <dbReference type="ChEBI" id="CHEBI:57476"/>
        <dbReference type="ChEBI" id="CHEBI:57590"/>
        <dbReference type="ChEBI" id="CHEBI:456216"/>
        <dbReference type="EC" id="2.7.1.39"/>
    </reaction>
</comment>
<feature type="domain" description="GHMP kinase N-terminal" evidence="13">
    <location>
        <begin position="77"/>
        <end position="156"/>
    </location>
</feature>
<evidence type="ECO:0000256" key="9">
    <source>
        <dbReference type="ARBA" id="ARBA00022777"/>
    </source>
</evidence>
<evidence type="ECO:0000259" key="13">
    <source>
        <dbReference type="Pfam" id="PF00288"/>
    </source>
</evidence>
<protein>
    <recommendedName>
        <fullName evidence="4 12">Homoserine kinase</fullName>
        <shortName evidence="12">HK</shortName>
        <shortName evidence="12">HSK</shortName>
        <ecNumber evidence="3 12">2.7.1.39</ecNumber>
    </recommendedName>
</protein>
<evidence type="ECO:0000313" key="16">
    <source>
        <dbReference type="Proteomes" id="UP000243745"/>
    </source>
</evidence>
<dbReference type="PROSITE" id="PS00627">
    <property type="entry name" value="GHMP_KINASES_ATP"/>
    <property type="match status" value="1"/>
</dbReference>
<evidence type="ECO:0000256" key="2">
    <source>
        <dbReference type="ARBA" id="ARBA00007370"/>
    </source>
</evidence>
<keyword evidence="10 12" id="KW-0067">ATP-binding</keyword>
<dbReference type="PRINTS" id="PR00958">
    <property type="entry name" value="HOMSERKINASE"/>
</dbReference>
<keyword evidence="5 12" id="KW-0028">Amino-acid biosynthesis</keyword>
<evidence type="ECO:0000256" key="8">
    <source>
        <dbReference type="ARBA" id="ARBA00022741"/>
    </source>
</evidence>
<dbReference type="InterPro" id="IPR000870">
    <property type="entry name" value="Homoserine_kinase"/>
</dbReference>
<dbReference type="InterPro" id="IPR006203">
    <property type="entry name" value="GHMP_knse_ATP-bd_CS"/>
</dbReference>
<evidence type="ECO:0000256" key="3">
    <source>
        <dbReference type="ARBA" id="ARBA00012078"/>
    </source>
</evidence>
<dbReference type="Gene3D" id="3.30.70.890">
    <property type="entry name" value="GHMP kinase, C-terminal domain"/>
    <property type="match status" value="1"/>
</dbReference>
<organism evidence="15 16">
    <name type="scientific">Ruminobacter amylophilus</name>
    <dbReference type="NCBI Taxonomy" id="867"/>
    <lineage>
        <taxon>Bacteria</taxon>
        <taxon>Pseudomonadati</taxon>
        <taxon>Pseudomonadota</taxon>
        <taxon>Gammaproteobacteria</taxon>
        <taxon>Aeromonadales</taxon>
        <taxon>Succinivibrionaceae</taxon>
        <taxon>Ruminobacter</taxon>
    </lineage>
</organism>
<comment type="function">
    <text evidence="12">Catalyzes the ATP-dependent phosphorylation of L-homoserine to L-homoserine phosphate.</text>
</comment>
<reference evidence="15 16" key="1">
    <citation type="submission" date="2016-10" db="EMBL/GenBank/DDBJ databases">
        <authorList>
            <person name="Varghese N."/>
            <person name="Submissions S."/>
        </authorList>
    </citation>
    <scope>NUCLEOTIDE SEQUENCE [LARGE SCALE GENOMIC DNA]</scope>
    <source>
        <strain evidence="15 16">DSM 1361</strain>
    </source>
</reference>
<dbReference type="GO" id="GO:0005524">
    <property type="term" value="F:ATP binding"/>
    <property type="evidence" value="ECO:0007669"/>
    <property type="project" value="UniProtKB-UniRule"/>
</dbReference>
<evidence type="ECO:0000256" key="4">
    <source>
        <dbReference type="ARBA" id="ARBA00017858"/>
    </source>
</evidence>
<dbReference type="Pfam" id="PF08544">
    <property type="entry name" value="GHMP_kinases_C"/>
    <property type="match status" value="1"/>
</dbReference>
<dbReference type="Proteomes" id="UP000243745">
    <property type="component" value="Unassembled WGS sequence"/>
</dbReference>
<evidence type="ECO:0000256" key="1">
    <source>
        <dbReference type="ARBA" id="ARBA00005015"/>
    </source>
</evidence>
<comment type="pathway">
    <text evidence="1 12">Amino-acid biosynthesis; L-threonine biosynthesis; L-threonine from L-aspartate: step 4/5.</text>
</comment>
<keyword evidence="12" id="KW-0963">Cytoplasm</keyword>
<dbReference type="InterPro" id="IPR014721">
    <property type="entry name" value="Ribsml_uS5_D2-typ_fold_subgr"/>
</dbReference>
<evidence type="ECO:0000313" key="15">
    <source>
        <dbReference type="EMBL" id="SFP48835.1"/>
    </source>
</evidence>
<dbReference type="InterPro" id="IPR006204">
    <property type="entry name" value="GHMP_kinase_N_dom"/>
</dbReference>
<proteinExistence type="inferred from homology"/>
<keyword evidence="7 12" id="KW-0791">Threonine biosynthesis</keyword>
<dbReference type="Pfam" id="PF00288">
    <property type="entry name" value="GHMP_kinases_N"/>
    <property type="match status" value="1"/>
</dbReference>
<evidence type="ECO:0000256" key="6">
    <source>
        <dbReference type="ARBA" id="ARBA00022679"/>
    </source>
</evidence>
<evidence type="ECO:0000259" key="14">
    <source>
        <dbReference type="Pfam" id="PF08544"/>
    </source>
</evidence>
<name>A0A662ZI11_9GAMM</name>
<dbReference type="GO" id="GO:0009088">
    <property type="term" value="P:threonine biosynthetic process"/>
    <property type="evidence" value="ECO:0007669"/>
    <property type="project" value="UniProtKB-UniRule"/>
</dbReference>
<comment type="similarity">
    <text evidence="2 12">Belongs to the GHMP kinase family. Homoserine kinase subfamily.</text>
</comment>
<evidence type="ECO:0000256" key="12">
    <source>
        <dbReference type="HAMAP-Rule" id="MF_00384"/>
    </source>
</evidence>
<dbReference type="PANTHER" id="PTHR20861:SF1">
    <property type="entry name" value="HOMOSERINE KINASE"/>
    <property type="match status" value="1"/>
</dbReference>
<evidence type="ECO:0000256" key="7">
    <source>
        <dbReference type="ARBA" id="ARBA00022697"/>
    </source>
</evidence>
<dbReference type="UniPathway" id="UPA00050">
    <property type="reaction ID" value="UER00064"/>
</dbReference>
<dbReference type="HAMAP" id="MF_00384">
    <property type="entry name" value="Homoser_kinase"/>
    <property type="match status" value="1"/>
</dbReference>
<dbReference type="PANTHER" id="PTHR20861">
    <property type="entry name" value="HOMOSERINE/4-DIPHOSPHOCYTIDYL-2-C-METHYL-D-ERYTHRITOL KINASE"/>
    <property type="match status" value="1"/>
</dbReference>
<sequence>MGVSAFAPASIGNVSVGFDILGAALKPIDGQILGDNVDVYPGDSEFDLSIEGWFASKLPADPKKNICYDAYVGFKDLLAEKGIAVKPVKMVLKKNLPIGSGLGSSAASIVAAVEALNAFHDYPLSKDEALMLMGRLEGKISGSVHFDNVAPCYLGGIQLMVEEAGIITETVPSFADWYWVSCYPGITVSTAAARAILPKEYSRSTCITFGRQIASFIQASHTGNEKLAAAVLKDVLAEPYRRELIPGYDDAMAKGMELGALAGGISGSGPSIFVVMKDLAKAEELQEYLKKNFIQNDDGFCNICRIDTDGTVVTSI</sequence>
<dbReference type="PIRSF" id="PIRSF000676">
    <property type="entry name" value="Homoser_kin"/>
    <property type="match status" value="1"/>
</dbReference>
<feature type="binding site" evidence="12">
    <location>
        <begin position="97"/>
        <end position="107"/>
    </location>
    <ligand>
        <name>ATP</name>
        <dbReference type="ChEBI" id="CHEBI:30616"/>
    </ligand>
</feature>
<dbReference type="NCBIfam" id="NF002288">
    <property type="entry name" value="PRK01212.1-4"/>
    <property type="match status" value="1"/>
</dbReference>
<dbReference type="InterPro" id="IPR013750">
    <property type="entry name" value="GHMP_kinase_C_dom"/>
</dbReference>
<dbReference type="AlphaFoldDB" id="A0A662ZI11"/>
<dbReference type="GO" id="GO:0004413">
    <property type="term" value="F:homoserine kinase activity"/>
    <property type="evidence" value="ECO:0007669"/>
    <property type="project" value="UniProtKB-UniRule"/>
</dbReference>
<gene>
    <name evidence="12" type="primary">thrB</name>
    <name evidence="15" type="ORF">SAMN02910344_01519</name>
</gene>
<dbReference type="GO" id="GO:0005737">
    <property type="term" value="C:cytoplasm"/>
    <property type="evidence" value="ECO:0007669"/>
    <property type="project" value="UniProtKB-SubCell"/>
</dbReference>
<dbReference type="EC" id="2.7.1.39" evidence="3 12"/>
<evidence type="ECO:0000256" key="11">
    <source>
        <dbReference type="ARBA" id="ARBA00049375"/>
    </source>
</evidence>
<accession>A0A662ZI11</accession>
<dbReference type="SUPFAM" id="SSF54211">
    <property type="entry name" value="Ribosomal protein S5 domain 2-like"/>
    <property type="match status" value="1"/>
</dbReference>
<keyword evidence="9 12" id="KW-0418">Kinase</keyword>
<dbReference type="SUPFAM" id="SSF55060">
    <property type="entry name" value="GHMP Kinase, C-terminal domain"/>
    <property type="match status" value="1"/>
</dbReference>
<dbReference type="Gene3D" id="3.30.230.10">
    <property type="match status" value="1"/>
</dbReference>
<dbReference type="NCBIfam" id="TIGR00191">
    <property type="entry name" value="thrB"/>
    <property type="match status" value="1"/>
</dbReference>